<dbReference type="Proteomes" id="UP000559182">
    <property type="component" value="Unassembled WGS sequence"/>
</dbReference>
<feature type="region of interest" description="Disordered" evidence="1">
    <location>
        <begin position="164"/>
        <end position="186"/>
    </location>
</feature>
<protein>
    <recommendedName>
        <fullName evidence="5">DNA modification methylase</fullName>
    </recommendedName>
</protein>
<evidence type="ECO:0000313" key="4">
    <source>
        <dbReference type="Proteomes" id="UP000559182"/>
    </source>
</evidence>
<keyword evidence="4" id="KW-1185">Reference proteome</keyword>
<organism evidence="3 4">
    <name type="scientific">Flexivirga oryzae</name>
    <dbReference type="NCBI Taxonomy" id="1794944"/>
    <lineage>
        <taxon>Bacteria</taxon>
        <taxon>Bacillati</taxon>
        <taxon>Actinomycetota</taxon>
        <taxon>Actinomycetes</taxon>
        <taxon>Micrococcales</taxon>
        <taxon>Dermacoccaceae</taxon>
        <taxon>Flexivirga</taxon>
    </lineage>
</organism>
<feature type="signal peptide" evidence="2">
    <location>
        <begin position="1"/>
        <end position="26"/>
    </location>
</feature>
<evidence type="ECO:0000256" key="1">
    <source>
        <dbReference type="SAM" id="MobiDB-lite"/>
    </source>
</evidence>
<evidence type="ECO:0000256" key="2">
    <source>
        <dbReference type="SAM" id="SignalP"/>
    </source>
</evidence>
<dbReference type="EMBL" id="JACHVQ010000002">
    <property type="protein sequence ID" value="MBB2892784.1"/>
    <property type="molecule type" value="Genomic_DNA"/>
</dbReference>
<evidence type="ECO:0000313" key="3">
    <source>
        <dbReference type="EMBL" id="MBB2892784.1"/>
    </source>
</evidence>
<comment type="caution">
    <text evidence="3">The sequence shown here is derived from an EMBL/GenBank/DDBJ whole genome shotgun (WGS) entry which is preliminary data.</text>
</comment>
<gene>
    <name evidence="3" type="ORF">FHU39_002802</name>
</gene>
<keyword evidence="2" id="KW-0732">Signal</keyword>
<proteinExistence type="predicted"/>
<sequence length="186" mass="19023">MTRRLSSRLNPVSRPAIGALALAATATTLSGCMYLSPAQTTKSYDAADGTNQTLGDVQLQNLLVVTSAKGQQGQLEGLAVNNGQSSVKLTIKAGSASTKLTIPPATAVRLDGKRSGDDTATVSPVTVASVAAAPGGYQNISFSTPANGTTDVQVPVLLDQYPYGTASEAHPSYTPPPDTETHEPPA</sequence>
<dbReference type="RefSeq" id="WP_183321186.1">
    <property type="nucleotide sequence ID" value="NZ_JACHVQ010000002.1"/>
</dbReference>
<dbReference type="PROSITE" id="PS51257">
    <property type="entry name" value="PROKAR_LIPOPROTEIN"/>
    <property type="match status" value="1"/>
</dbReference>
<accession>A0A839N9X4</accession>
<evidence type="ECO:0008006" key="5">
    <source>
        <dbReference type="Google" id="ProtNLM"/>
    </source>
</evidence>
<reference evidence="3 4" key="1">
    <citation type="submission" date="2020-08" db="EMBL/GenBank/DDBJ databases">
        <title>Sequencing the genomes of 1000 actinobacteria strains.</title>
        <authorList>
            <person name="Klenk H.-P."/>
        </authorList>
    </citation>
    <scope>NUCLEOTIDE SEQUENCE [LARGE SCALE GENOMIC DNA]</scope>
    <source>
        <strain evidence="3 4">DSM 105369</strain>
    </source>
</reference>
<dbReference type="AlphaFoldDB" id="A0A839N9X4"/>
<feature type="chain" id="PRO_5039335380" description="DNA modification methylase" evidence="2">
    <location>
        <begin position="27"/>
        <end position="186"/>
    </location>
</feature>
<name>A0A839N9X4_9MICO</name>